<keyword evidence="2" id="KW-0378">Hydrolase</keyword>
<protein>
    <submittedName>
        <fullName evidence="2">C-di-GMP phosphodiesterase A-likeprotein</fullName>
        <ecNumber evidence="2">3.1.4.52</ecNumber>
    </submittedName>
</protein>
<feature type="domain" description="EAL" evidence="1">
    <location>
        <begin position="1"/>
        <end position="112"/>
    </location>
</feature>
<evidence type="ECO:0000313" key="3">
    <source>
        <dbReference type="Proteomes" id="UP000046067"/>
    </source>
</evidence>
<dbReference type="Pfam" id="PF00563">
    <property type="entry name" value="EAL"/>
    <property type="match status" value="1"/>
</dbReference>
<dbReference type="EMBL" id="CWQJ01000015">
    <property type="protein sequence ID" value="CSC35192.1"/>
    <property type="molecule type" value="Genomic_DNA"/>
</dbReference>
<dbReference type="InterPro" id="IPR035919">
    <property type="entry name" value="EAL_sf"/>
</dbReference>
<evidence type="ECO:0000259" key="1">
    <source>
        <dbReference type="PROSITE" id="PS50883"/>
    </source>
</evidence>
<dbReference type="Gene3D" id="3.20.20.450">
    <property type="entry name" value="EAL domain"/>
    <property type="match status" value="1"/>
</dbReference>
<accession>A0A655YCN8</accession>
<dbReference type="AlphaFoldDB" id="A0A655YCN8"/>
<dbReference type="PROSITE" id="PS50883">
    <property type="entry name" value="EAL"/>
    <property type="match status" value="1"/>
</dbReference>
<dbReference type="SUPFAM" id="SSF141868">
    <property type="entry name" value="EAL domain-like"/>
    <property type="match status" value="1"/>
</dbReference>
<name>A0A655YCN8_VIBCL</name>
<dbReference type="InterPro" id="IPR001633">
    <property type="entry name" value="EAL_dom"/>
</dbReference>
<sequence length="134" mass="15583">MLHELSRLGYGLTIDDFGSGYTSITQLVQYPVQKIKFDRHFLDTLIATNKQNVIRPLIDLCHSQSMKVTAEGIESETMHQWLADYECDYMQGFYFGYPMSLSEISPWLHASNHKKKSYAQDHYCFTEPSQSECR</sequence>
<evidence type="ECO:0000313" key="2">
    <source>
        <dbReference type="EMBL" id="CSC35192.1"/>
    </source>
</evidence>
<gene>
    <name evidence="2" type="primary">dosP_1</name>
    <name evidence="2" type="ORF">ERS013201_02404</name>
</gene>
<proteinExistence type="predicted"/>
<dbReference type="PANTHER" id="PTHR44757:SF2">
    <property type="entry name" value="BIOFILM ARCHITECTURE MAINTENANCE PROTEIN MBAA"/>
    <property type="match status" value="1"/>
</dbReference>
<organism evidence="2 3">
    <name type="scientific">Vibrio cholerae</name>
    <dbReference type="NCBI Taxonomy" id="666"/>
    <lineage>
        <taxon>Bacteria</taxon>
        <taxon>Pseudomonadati</taxon>
        <taxon>Pseudomonadota</taxon>
        <taxon>Gammaproteobacteria</taxon>
        <taxon>Vibrionales</taxon>
        <taxon>Vibrionaceae</taxon>
        <taxon>Vibrio</taxon>
    </lineage>
</organism>
<dbReference type="PANTHER" id="PTHR44757">
    <property type="entry name" value="DIGUANYLATE CYCLASE DGCP"/>
    <property type="match status" value="1"/>
</dbReference>
<dbReference type="EC" id="3.1.4.52" evidence="2"/>
<dbReference type="Proteomes" id="UP000046067">
    <property type="component" value="Unassembled WGS sequence"/>
</dbReference>
<reference evidence="2 3" key="1">
    <citation type="submission" date="2015-07" db="EMBL/GenBank/DDBJ databases">
        <authorList>
            <consortium name="Pathogen Informatics"/>
        </authorList>
    </citation>
    <scope>NUCLEOTIDE SEQUENCE [LARGE SCALE GENOMIC DNA]</scope>
    <source>
        <strain evidence="2 3">A325</strain>
    </source>
</reference>
<dbReference type="InterPro" id="IPR052155">
    <property type="entry name" value="Biofilm_reg_signaling"/>
</dbReference>
<dbReference type="GO" id="GO:0071111">
    <property type="term" value="F:cyclic-guanylate-specific phosphodiesterase activity"/>
    <property type="evidence" value="ECO:0007669"/>
    <property type="project" value="UniProtKB-EC"/>
</dbReference>
<dbReference type="CDD" id="cd01948">
    <property type="entry name" value="EAL"/>
    <property type="match status" value="1"/>
</dbReference>